<proteinExistence type="predicted"/>
<keyword evidence="1" id="KW-1015">Disulfide bond</keyword>
<dbReference type="PROSITE" id="PS50068">
    <property type="entry name" value="LDLRA_2"/>
    <property type="match status" value="1"/>
</dbReference>
<protein>
    <submittedName>
        <fullName evidence="4">Uncharacterized protein</fullName>
    </submittedName>
</protein>
<dbReference type="CDD" id="cd00112">
    <property type="entry name" value="LDLa"/>
    <property type="match status" value="1"/>
</dbReference>
<evidence type="ECO:0000313" key="5">
    <source>
        <dbReference type="Proteomes" id="UP001642540"/>
    </source>
</evidence>
<dbReference type="SUPFAM" id="SSF57424">
    <property type="entry name" value="LDL receptor-like module"/>
    <property type="match status" value="1"/>
</dbReference>
<evidence type="ECO:0000313" key="4">
    <source>
        <dbReference type="EMBL" id="CAL8113932.1"/>
    </source>
</evidence>
<comment type="caution">
    <text evidence="2">Lacks conserved residue(s) required for the propagation of feature annotation.</text>
</comment>
<keyword evidence="5" id="KW-1185">Reference proteome</keyword>
<keyword evidence="3" id="KW-0732">Signal</keyword>
<gene>
    <name evidence="4" type="ORF">ODALV1_LOCUS16240</name>
</gene>
<evidence type="ECO:0000256" key="3">
    <source>
        <dbReference type="SAM" id="SignalP"/>
    </source>
</evidence>
<dbReference type="PANTHER" id="PTHR21105:SF0">
    <property type="entry name" value="GH16255P"/>
    <property type="match status" value="1"/>
</dbReference>
<dbReference type="EMBL" id="CAXLJM020000049">
    <property type="protein sequence ID" value="CAL8113932.1"/>
    <property type="molecule type" value="Genomic_DNA"/>
</dbReference>
<feature type="chain" id="PRO_5046728544" evidence="3">
    <location>
        <begin position="23"/>
        <end position="161"/>
    </location>
</feature>
<dbReference type="InterPro" id="IPR002172">
    <property type="entry name" value="LDrepeatLR_classA_rpt"/>
</dbReference>
<feature type="signal peptide" evidence="3">
    <location>
        <begin position="1"/>
        <end position="22"/>
    </location>
</feature>
<dbReference type="Proteomes" id="UP001642540">
    <property type="component" value="Unassembled WGS sequence"/>
</dbReference>
<sequence>MIFFFSTIAFLLFSNLIGLSAGYPDIASFKEDSELELFPIPVEEFKPQAEKRYPQHLDPTMFKFWIQVGECPESSDGAKQYYCPTLNKQDRHVCIDDYQLCNGVKECPNAEDENRHYCLFYKALKSQVQLLERSVTSLNTAAHLHAPVRRYSNPFNRMYDD</sequence>
<comment type="caution">
    <text evidence="4">The sequence shown here is derived from an EMBL/GenBank/DDBJ whole genome shotgun (WGS) entry which is preliminary data.</text>
</comment>
<dbReference type="PANTHER" id="PTHR21105">
    <property type="entry name" value="GH16255P"/>
    <property type="match status" value="1"/>
</dbReference>
<dbReference type="InterPro" id="IPR036055">
    <property type="entry name" value="LDL_receptor-like_sf"/>
</dbReference>
<evidence type="ECO:0000256" key="2">
    <source>
        <dbReference type="PROSITE-ProRule" id="PRU00124"/>
    </source>
</evidence>
<evidence type="ECO:0000256" key="1">
    <source>
        <dbReference type="ARBA" id="ARBA00023157"/>
    </source>
</evidence>
<reference evidence="4 5" key="1">
    <citation type="submission" date="2024-08" db="EMBL/GenBank/DDBJ databases">
        <authorList>
            <person name="Cucini C."/>
            <person name="Frati F."/>
        </authorList>
    </citation>
    <scope>NUCLEOTIDE SEQUENCE [LARGE SCALE GENOMIC DNA]</scope>
</reference>
<accession>A0ABP1R1Z9</accession>
<name>A0ABP1R1Z9_9HEXA</name>
<dbReference type="Gene3D" id="2.40.128.620">
    <property type="match status" value="1"/>
</dbReference>
<organism evidence="4 5">
    <name type="scientific">Orchesella dallaii</name>
    <dbReference type="NCBI Taxonomy" id="48710"/>
    <lineage>
        <taxon>Eukaryota</taxon>
        <taxon>Metazoa</taxon>
        <taxon>Ecdysozoa</taxon>
        <taxon>Arthropoda</taxon>
        <taxon>Hexapoda</taxon>
        <taxon>Collembola</taxon>
        <taxon>Entomobryomorpha</taxon>
        <taxon>Entomobryoidea</taxon>
        <taxon>Orchesellidae</taxon>
        <taxon>Orchesellinae</taxon>
        <taxon>Orchesella</taxon>
    </lineage>
</organism>